<reference evidence="5 6" key="1">
    <citation type="submission" date="2015-04" db="EMBL/GenBank/DDBJ databases">
        <authorList>
            <person name="Syromyatnikov M.Y."/>
            <person name="Popov V.N."/>
        </authorList>
    </citation>
    <scope>NUCLEOTIDE SEQUENCE [LARGE SCALE GENOMIC DNA]</scope>
</reference>
<dbReference type="Proteomes" id="UP000183832">
    <property type="component" value="Unassembled WGS sequence"/>
</dbReference>
<organism evidence="5 6">
    <name type="scientific">Clunio marinus</name>
    <dbReference type="NCBI Taxonomy" id="568069"/>
    <lineage>
        <taxon>Eukaryota</taxon>
        <taxon>Metazoa</taxon>
        <taxon>Ecdysozoa</taxon>
        <taxon>Arthropoda</taxon>
        <taxon>Hexapoda</taxon>
        <taxon>Insecta</taxon>
        <taxon>Pterygota</taxon>
        <taxon>Neoptera</taxon>
        <taxon>Endopterygota</taxon>
        <taxon>Diptera</taxon>
        <taxon>Nematocera</taxon>
        <taxon>Chironomoidea</taxon>
        <taxon>Chironomidae</taxon>
        <taxon>Clunio</taxon>
    </lineage>
</organism>
<dbReference type="OrthoDB" id="5962at2759"/>
<dbReference type="PANTHER" id="PTHR28573">
    <property type="entry name" value="SPINDLE AND KINETOCHORE-ASSOCIATED PROTEIN 1"/>
    <property type="match status" value="1"/>
</dbReference>
<comment type="similarity">
    <text evidence="1">Belongs to the SKA1 family.</text>
</comment>
<dbReference type="AlphaFoldDB" id="A0A1J1I2U4"/>
<dbReference type="Gene3D" id="1.10.10.1890">
    <property type="entry name" value="Ska1 microtubule binding domain-like"/>
    <property type="match status" value="1"/>
</dbReference>
<proteinExistence type="inferred from homology"/>
<evidence type="ECO:0000313" key="5">
    <source>
        <dbReference type="EMBL" id="CRK94632.1"/>
    </source>
</evidence>
<dbReference type="GO" id="GO:0007059">
    <property type="term" value="P:chromosome segregation"/>
    <property type="evidence" value="ECO:0007669"/>
    <property type="project" value="InterPro"/>
</dbReference>
<gene>
    <name evidence="5" type="ORF">CLUMA_CG008132</name>
</gene>
<keyword evidence="6" id="KW-1185">Reference proteome</keyword>
<sequence length="264" mass="31061">MENIIEAFEKLDTKIRNIEESITVLSHLPAVSDDVKNLEDFLKENKDLTAKMKKAHKEHHEHLMAEYKEVNATMSRCNLKMLYLLKCLEAKSEAAKDEPRTKTRVDSLKLVINPNNNRVTINEFIKSPLSKTRIRTKLQFSDFETEITDEDFDTISSYMKGRITLNELTEFLNNVIIQAFNEKYQILNQHSEVLTIVERSLQNTFKQQASFFTGLKFITAVDISRVLDKNLERKHDRYIQMLRHLNILREARKNSYVCYIWLKS</sequence>
<evidence type="ECO:0000256" key="3">
    <source>
        <dbReference type="ARBA" id="ARBA00047202"/>
    </source>
</evidence>
<name>A0A1J1I2U4_9DIPT</name>
<protein>
    <recommendedName>
        <fullName evidence="2">SKA complex subunit 1</fullName>
    </recommendedName>
    <alternativeName>
        <fullName evidence="3">Spindle and kinetochore-associated protein 1</fullName>
    </alternativeName>
</protein>
<dbReference type="GO" id="GO:0000278">
    <property type="term" value="P:mitotic cell cycle"/>
    <property type="evidence" value="ECO:0007669"/>
    <property type="project" value="TreeGrafter"/>
</dbReference>
<keyword evidence="4" id="KW-0175">Coiled coil</keyword>
<dbReference type="GO" id="GO:0072686">
    <property type="term" value="C:mitotic spindle"/>
    <property type="evidence" value="ECO:0007669"/>
    <property type="project" value="TreeGrafter"/>
</dbReference>
<evidence type="ECO:0000256" key="4">
    <source>
        <dbReference type="SAM" id="Coils"/>
    </source>
</evidence>
<dbReference type="Pfam" id="PF07160">
    <property type="entry name" value="SKA1"/>
    <property type="match status" value="1"/>
</dbReference>
<dbReference type="EMBL" id="CVRI01000039">
    <property type="protein sequence ID" value="CRK94632.1"/>
    <property type="molecule type" value="Genomic_DNA"/>
</dbReference>
<dbReference type="GO" id="GO:0008017">
    <property type="term" value="F:microtubule binding"/>
    <property type="evidence" value="ECO:0007669"/>
    <property type="project" value="InterPro"/>
</dbReference>
<dbReference type="PANTHER" id="PTHR28573:SF1">
    <property type="entry name" value="SPINDLE AND KINETOCHORE-ASSOCIATED PROTEIN 1"/>
    <property type="match status" value="1"/>
</dbReference>
<dbReference type="STRING" id="568069.A0A1J1I2U4"/>
<evidence type="ECO:0000313" key="6">
    <source>
        <dbReference type="Proteomes" id="UP000183832"/>
    </source>
</evidence>
<dbReference type="GO" id="GO:0031110">
    <property type="term" value="P:regulation of microtubule polymerization or depolymerization"/>
    <property type="evidence" value="ECO:0007669"/>
    <property type="project" value="TreeGrafter"/>
</dbReference>
<dbReference type="GO" id="GO:0005876">
    <property type="term" value="C:spindle microtubule"/>
    <property type="evidence" value="ECO:0007669"/>
    <property type="project" value="TreeGrafter"/>
</dbReference>
<accession>A0A1J1I2U4</accession>
<dbReference type="InterPro" id="IPR042031">
    <property type="entry name" value="SKA1_MBD_sf"/>
</dbReference>
<evidence type="ECO:0000256" key="1">
    <source>
        <dbReference type="ARBA" id="ARBA00006836"/>
    </source>
</evidence>
<evidence type="ECO:0000256" key="2">
    <source>
        <dbReference type="ARBA" id="ARBA00047182"/>
    </source>
</evidence>
<dbReference type="GO" id="GO:0051301">
    <property type="term" value="P:cell division"/>
    <property type="evidence" value="ECO:0007669"/>
    <property type="project" value="InterPro"/>
</dbReference>
<dbReference type="GO" id="GO:0000940">
    <property type="term" value="C:outer kinetochore"/>
    <property type="evidence" value="ECO:0007669"/>
    <property type="project" value="TreeGrafter"/>
</dbReference>
<dbReference type="InterPro" id="IPR009829">
    <property type="entry name" value="SKA1"/>
</dbReference>
<feature type="coiled-coil region" evidence="4">
    <location>
        <begin position="1"/>
        <end position="58"/>
    </location>
</feature>